<gene>
    <name evidence="1" type="ORF">GMO_24060</name>
</gene>
<comment type="caution">
    <text evidence="1">The sequence shown here is derived from an EMBL/GenBank/DDBJ whole genome shotgun (WGS) entry which is preliminary data.</text>
</comment>
<dbReference type="Proteomes" id="UP000004949">
    <property type="component" value="Unassembled WGS sequence"/>
</dbReference>
<organism evidence="1 2">
    <name type="scientific">Gluconobacter morbifer G707</name>
    <dbReference type="NCBI Taxonomy" id="1088869"/>
    <lineage>
        <taxon>Bacteria</taxon>
        <taxon>Pseudomonadati</taxon>
        <taxon>Pseudomonadota</taxon>
        <taxon>Alphaproteobacteria</taxon>
        <taxon>Acetobacterales</taxon>
        <taxon>Acetobacteraceae</taxon>
        <taxon>Gluconobacter</taxon>
    </lineage>
</organism>
<dbReference type="EMBL" id="AGQV01000010">
    <property type="protein sequence ID" value="EHH67411.1"/>
    <property type="molecule type" value="Genomic_DNA"/>
</dbReference>
<dbReference type="PATRIC" id="fig|1088869.3.peg.2398"/>
<accession>G6XM06</accession>
<dbReference type="AlphaFoldDB" id="G6XM06"/>
<sequence>MDAVPVTRISSGAAFETIDVRRAARDVPVAVTFAGGVTVCLRIFVVECVGVFARAVEPNTGG</sequence>
<protein>
    <submittedName>
        <fullName evidence="1">Uncharacterized protein</fullName>
    </submittedName>
</protein>
<evidence type="ECO:0000313" key="2">
    <source>
        <dbReference type="Proteomes" id="UP000004949"/>
    </source>
</evidence>
<name>G6XM06_9PROT</name>
<dbReference type="STRING" id="1088869.GMO_24060"/>
<proteinExistence type="predicted"/>
<keyword evidence="2" id="KW-1185">Reference proteome</keyword>
<reference evidence="1 2" key="1">
    <citation type="submission" date="2011-10" db="EMBL/GenBank/DDBJ databases">
        <title>Genome sequence of Gluconobacter morbifer G707, isolated from Drosophila gut.</title>
        <authorList>
            <person name="Lee W.-J."/>
            <person name="Kim E.-K."/>
        </authorList>
    </citation>
    <scope>NUCLEOTIDE SEQUENCE [LARGE SCALE GENOMIC DNA]</scope>
    <source>
        <strain evidence="1 2">G707</strain>
    </source>
</reference>
<evidence type="ECO:0000313" key="1">
    <source>
        <dbReference type="EMBL" id="EHH67411.1"/>
    </source>
</evidence>